<gene>
    <name evidence="1" type="ORF">Vadar_023602</name>
</gene>
<name>A0ACB7Y8M7_9ERIC</name>
<dbReference type="EMBL" id="CM037157">
    <property type="protein sequence ID" value="KAH7849830.1"/>
    <property type="molecule type" value="Genomic_DNA"/>
</dbReference>
<sequence>MNLEELKYPQNNIIHITKPQRLRFLRVMQTPGPIQLDRGPDRTAGGGLVEREEAAEDGTVLVDVEALEVAGVGVVVDALISAFPADPRVLRLISAFLAGHCSFYSDSFLSVDHRHYSLPYLLCTFRFSAGHFVGRDQFMLNNKGFTVAYC</sequence>
<protein>
    <submittedName>
        <fullName evidence="1">Uncharacterized protein</fullName>
    </submittedName>
</protein>
<organism evidence="1 2">
    <name type="scientific">Vaccinium darrowii</name>
    <dbReference type="NCBI Taxonomy" id="229202"/>
    <lineage>
        <taxon>Eukaryota</taxon>
        <taxon>Viridiplantae</taxon>
        <taxon>Streptophyta</taxon>
        <taxon>Embryophyta</taxon>
        <taxon>Tracheophyta</taxon>
        <taxon>Spermatophyta</taxon>
        <taxon>Magnoliopsida</taxon>
        <taxon>eudicotyledons</taxon>
        <taxon>Gunneridae</taxon>
        <taxon>Pentapetalae</taxon>
        <taxon>asterids</taxon>
        <taxon>Ericales</taxon>
        <taxon>Ericaceae</taxon>
        <taxon>Vaccinioideae</taxon>
        <taxon>Vaccinieae</taxon>
        <taxon>Vaccinium</taxon>
    </lineage>
</organism>
<keyword evidence="2" id="KW-1185">Reference proteome</keyword>
<dbReference type="Proteomes" id="UP000828048">
    <property type="component" value="Chromosome 7"/>
</dbReference>
<accession>A0ACB7Y8M7</accession>
<evidence type="ECO:0000313" key="2">
    <source>
        <dbReference type="Proteomes" id="UP000828048"/>
    </source>
</evidence>
<proteinExistence type="predicted"/>
<reference evidence="1 2" key="1">
    <citation type="journal article" date="2021" name="Hortic Res">
        <title>High-quality reference genome and annotation aids understanding of berry development for evergreen blueberry (Vaccinium darrowii).</title>
        <authorList>
            <person name="Yu J."/>
            <person name="Hulse-Kemp A.M."/>
            <person name="Babiker E."/>
            <person name="Staton M."/>
        </authorList>
    </citation>
    <scope>NUCLEOTIDE SEQUENCE [LARGE SCALE GENOMIC DNA]</scope>
    <source>
        <strain evidence="2">cv. NJ 8807/NJ 8810</strain>
        <tissue evidence="1">Young leaf</tissue>
    </source>
</reference>
<evidence type="ECO:0000313" key="1">
    <source>
        <dbReference type="EMBL" id="KAH7849830.1"/>
    </source>
</evidence>
<comment type="caution">
    <text evidence="1">The sequence shown here is derived from an EMBL/GenBank/DDBJ whole genome shotgun (WGS) entry which is preliminary data.</text>
</comment>